<dbReference type="Pfam" id="PF02141">
    <property type="entry name" value="DENN"/>
    <property type="match status" value="1"/>
</dbReference>
<dbReference type="Pfam" id="PF06602">
    <property type="entry name" value="Myotub-related"/>
    <property type="match status" value="1"/>
</dbReference>
<keyword evidence="5" id="KW-0479">Metal-binding</keyword>
<dbReference type="InterPro" id="IPR037516">
    <property type="entry name" value="Tripartite_DENN"/>
</dbReference>
<evidence type="ECO:0000256" key="9">
    <source>
        <dbReference type="ARBA" id="ARBA00031547"/>
    </source>
</evidence>
<feature type="domain" description="UDENN" evidence="11">
    <location>
        <begin position="601"/>
        <end position="1004"/>
    </location>
</feature>
<comment type="cofactor">
    <cofactor evidence="1">
        <name>Mg(2+)</name>
        <dbReference type="ChEBI" id="CHEBI:18420"/>
    </cofactor>
</comment>
<name>A9VD07_MONBE</name>
<reference evidence="13 14" key="1">
    <citation type="journal article" date="2008" name="Nature">
        <title>The genome of the choanoflagellate Monosiga brevicollis and the origin of metazoans.</title>
        <authorList>
            <consortium name="JGI Sequencing"/>
            <person name="King N."/>
            <person name="Westbrook M.J."/>
            <person name="Young S.L."/>
            <person name="Kuo A."/>
            <person name="Abedin M."/>
            <person name="Chapman J."/>
            <person name="Fairclough S."/>
            <person name="Hellsten U."/>
            <person name="Isogai Y."/>
            <person name="Letunic I."/>
            <person name="Marr M."/>
            <person name="Pincus D."/>
            <person name="Putnam N."/>
            <person name="Rokas A."/>
            <person name="Wright K.J."/>
            <person name="Zuzow R."/>
            <person name="Dirks W."/>
            <person name="Good M."/>
            <person name="Goodstein D."/>
            <person name="Lemons D."/>
            <person name="Li W."/>
            <person name="Lyons J.B."/>
            <person name="Morris A."/>
            <person name="Nichols S."/>
            <person name="Richter D.J."/>
            <person name="Salamov A."/>
            <person name="Bork P."/>
            <person name="Lim W.A."/>
            <person name="Manning G."/>
            <person name="Miller W.T."/>
            <person name="McGinnis W."/>
            <person name="Shapiro H."/>
            <person name="Tjian R."/>
            <person name="Grigoriev I.V."/>
            <person name="Rokhsar D."/>
        </authorList>
    </citation>
    <scope>NUCLEOTIDE SEQUENCE [LARGE SCALE GENOMIC DNA]</scope>
    <source>
        <strain evidence="14">MX1 / ATCC 50154</strain>
    </source>
</reference>
<dbReference type="HAMAP" id="MF_00692">
    <property type="entry name" value="SelO"/>
    <property type="match status" value="1"/>
</dbReference>
<feature type="compositionally biased region" description="Acidic residues" evidence="10">
    <location>
        <begin position="1578"/>
        <end position="1588"/>
    </location>
</feature>
<evidence type="ECO:0000259" key="11">
    <source>
        <dbReference type="PROSITE" id="PS50211"/>
    </source>
</evidence>
<evidence type="ECO:0000256" key="5">
    <source>
        <dbReference type="ARBA" id="ARBA00022723"/>
    </source>
</evidence>
<evidence type="ECO:0000256" key="3">
    <source>
        <dbReference type="ARBA" id="ARBA00022679"/>
    </source>
</evidence>
<dbReference type="RefSeq" id="XP_001750622.1">
    <property type="nucleotide sequence ID" value="XM_001750570.1"/>
</dbReference>
<evidence type="ECO:0000259" key="12">
    <source>
        <dbReference type="PROSITE" id="PS51339"/>
    </source>
</evidence>
<keyword evidence="4" id="KW-0548">Nucleotidyltransferase</keyword>
<dbReference type="InterPro" id="IPR001194">
    <property type="entry name" value="cDENN_dom"/>
</dbReference>
<dbReference type="InterPro" id="IPR043153">
    <property type="entry name" value="DENN_C"/>
</dbReference>
<dbReference type="NCBIfam" id="NF000658">
    <property type="entry name" value="PRK00029.1"/>
    <property type="match status" value="1"/>
</dbReference>
<comment type="similarity">
    <text evidence="2">Belongs to the SELO family.</text>
</comment>
<dbReference type="eggNOG" id="KOG2542">
    <property type="taxonomic scope" value="Eukaryota"/>
</dbReference>
<dbReference type="InterPro" id="IPR029021">
    <property type="entry name" value="Prot-tyrosine_phosphatase-like"/>
</dbReference>
<evidence type="ECO:0000256" key="1">
    <source>
        <dbReference type="ARBA" id="ARBA00001946"/>
    </source>
</evidence>
<feature type="compositionally biased region" description="Polar residues" evidence="10">
    <location>
        <begin position="1536"/>
        <end position="1545"/>
    </location>
</feature>
<organism evidence="13 14">
    <name type="scientific">Monosiga brevicollis</name>
    <name type="common">Choanoflagellate</name>
    <dbReference type="NCBI Taxonomy" id="81824"/>
    <lineage>
        <taxon>Eukaryota</taxon>
        <taxon>Choanoflagellata</taxon>
        <taxon>Craspedida</taxon>
        <taxon>Salpingoecidae</taxon>
        <taxon>Monosiga</taxon>
    </lineage>
</organism>
<dbReference type="SMART" id="SM00799">
    <property type="entry name" value="DENN"/>
    <property type="match status" value="1"/>
</dbReference>
<dbReference type="PANTHER" id="PTHR12153:SF15">
    <property type="entry name" value="PROTEIN ADENYLYLTRANSFERASE SELO, MITOCHONDRIAL"/>
    <property type="match status" value="1"/>
</dbReference>
<dbReference type="InParanoid" id="A9VD07"/>
<dbReference type="PROSITE" id="PS51339">
    <property type="entry name" value="PPASE_MYOTUBULARIN"/>
    <property type="match status" value="1"/>
</dbReference>
<evidence type="ECO:0000313" key="14">
    <source>
        <dbReference type="Proteomes" id="UP000001357"/>
    </source>
</evidence>
<keyword evidence="3" id="KW-0808">Transferase</keyword>
<dbReference type="Gene3D" id="3.40.50.11500">
    <property type="match status" value="1"/>
</dbReference>
<dbReference type="Proteomes" id="UP000001357">
    <property type="component" value="Unassembled WGS sequence"/>
</dbReference>
<dbReference type="FunCoup" id="A9VD07">
    <property type="interactions" value="1194"/>
</dbReference>
<dbReference type="GO" id="GO:0046872">
    <property type="term" value="F:metal ion binding"/>
    <property type="evidence" value="ECO:0007669"/>
    <property type="project" value="UniProtKB-KW"/>
</dbReference>
<evidence type="ECO:0000256" key="8">
    <source>
        <dbReference type="ARBA" id="ARBA00022842"/>
    </source>
</evidence>
<dbReference type="GO" id="GO:0005524">
    <property type="term" value="F:ATP binding"/>
    <property type="evidence" value="ECO:0007669"/>
    <property type="project" value="UniProtKB-KW"/>
</dbReference>
<dbReference type="GeneID" id="5895851"/>
<dbReference type="PANTHER" id="PTHR12153">
    <property type="entry name" value="SELENOPROTEIN O"/>
    <property type="match status" value="1"/>
</dbReference>
<dbReference type="InterPro" id="IPR010569">
    <property type="entry name" value="Myotubularin-like_Pase_dom"/>
</dbReference>
<feature type="domain" description="Myotubularin phosphatase" evidence="12">
    <location>
        <begin position="1794"/>
        <end position="2204"/>
    </location>
</feature>
<dbReference type="SUPFAM" id="SSF52799">
    <property type="entry name" value="(Phosphotyrosine protein) phosphatases II"/>
    <property type="match status" value="1"/>
</dbReference>
<keyword evidence="6" id="KW-0547">Nucleotide-binding</keyword>
<evidence type="ECO:0000313" key="13">
    <source>
        <dbReference type="EMBL" id="EDQ84595.1"/>
    </source>
</evidence>
<dbReference type="KEGG" id="mbr:MONBRDRAFT_34638"/>
<feature type="compositionally biased region" description="Low complexity" evidence="10">
    <location>
        <begin position="1551"/>
        <end position="1562"/>
    </location>
</feature>
<evidence type="ECO:0000256" key="6">
    <source>
        <dbReference type="ARBA" id="ARBA00022741"/>
    </source>
</evidence>
<evidence type="ECO:0000256" key="10">
    <source>
        <dbReference type="SAM" id="MobiDB-lite"/>
    </source>
</evidence>
<protein>
    <recommendedName>
        <fullName evidence="9">Selenoprotein O</fullName>
    </recommendedName>
</protein>
<evidence type="ECO:0000256" key="4">
    <source>
        <dbReference type="ARBA" id="ARBA00022695"/>
    </source>
</evidence>
<accession>A9VD07</accession>
<keyword evidence="7" id="KW-0067">ATP-binding</keyword>
<feature type="region of interest" description="Disordered" evidence="10">
    <location>
        <begin position="1509"/>
        <end position="1588"/>
    </location>
</feature>
<sequence>MRVWTHRVGTGLSRHVQVACAGQPLSREFWGVVRQQTAQMANAAAAQATRKSGAEALAQLRFDNSALRELPVDPETKNFTRRVSGAFYSRVEPAPVENPQVVALSWPALELLGLTEATVQVDDDFVAAFAGNVPIPGAEYAAHCYCGHQFGYFSGQLGDGAAMYLGEVVNERNERWELQFKGAGLTPFSRQADGRKVLRSSIREFLCSEAMHALNIPTTRAGSLITSDTRVVRDIFYTGSLIQERATVITRLAPSFLRFGSFEVVKEKDPKTMQEGSSPGQVELTKKLLDYLLAHHFADIWSQDSSPEDKFAEFLAEVTRRTAALVAQWQCVGWCHGVLNTDNMSVLGLTIDYGPFGFMEQYDPNFICNRSDDGGRYDYQSQPEICRWNLHRLADVLVPHLPLERARDIIDRHYTRTFEQAYMDGMRAKLGLLYPQGEDQELIKALFTVMAKTSADFTNTFRLLSRFSIDDQGRALWPALREQLYPLDVQRLLSKPRIPEDQMRQLLAMPQLAEMIGLGAGVLNVEQRKSARFKELQQQTQEAMDEDNLTHWQLWFNKYAARLQVDNDTALKQDQMARDAVESRRRQVMDEHNPSFVLRNHVAQTAIAKAEQGDFSEVQRVLEELRRPFAEREDLQRAPQEQKHGFSAPAFTDPHQRAAERLHSMAGLPFVDLVFLAGVKDPDGAEAPNQRGQRTYLEALVYALERADGERTMRCLAFISHLPLWYQQRAALRYVYEQPVRAQAKLLNTILSLRVYSRLSIYRPPLALLQAPFGVIDLLLQYLCPRDVVHIVLHAVLGRKIIVAGRHMTGVAHACAAIQQLMYPLSVWSVFIPNLPRHLVADVTPIPSQYLVGIHSDDLPLADVGDGIVVQLDDSQLQGSTAMDLPALPEVEQLILDVQFAQAYTTAINHATTSHEYLRFDEAYNAFGPDSFESDIARRGGDSTGTQHSSADDKLQAVLLAIGEGSLGARVRWLFLRFWTMLLKDFSQMFLFIGDPMLVQKDEQRAPIFNQRCFLYHERVGALLKQPLHFYIQALWAVLVLLASRALPGSSRRLVLSFCGAAQCKNAAFMQPFDLFLRSYMQGKEATVPTVLHLFAWTALQEAPNTSVQLQLDRTLPQTPVEDPKLPHHAPGEANLADDDLNKRTPLRPPLREGHRHYDHALLRTSWERAPQCVRDFLQLIVADARVADLDTWYRANLTEFQASVQDEYVAYGVARRLWTLHHRDKLATSSESKREFALSARKFDILLNVLHTLLNHAPPDASLSAAEAGSAPLHRYIAARSWVDRVAAHLVPVINGYSYRDTRSDRQLLSDQFWHHPLWDSIEFWVDTILHHVETAHSECLRAGGSEDLVTDFSNAARGVIAEFVLYMHNLGVAIEVIRRVVQETAEFYCKLAPSYVTTLESIIPAEAKQRQARPGRPSLRHLSLSYHRNSLVVDVFDDPTAIALLPDRAALLLPAESSTFGYLGVTLLYTHGRRWACATGNLHITNYRILFTGWAQSAQERGDHRVYASDNLQRRNLRSTTSSQLSPVAEEGTSKSPSSISAQERSDGPPRTSTPVTSRTNSLSRSSFPTLGLSTEDLDEEYGSDDELEDQMDISEFWAPTDSFAPVVLSMPLAAVANINTFSIDGMAHQRARQWHTKGIVILGKNFQTMRLTVDKVHAPVLADIEGNLHRVLERVNDQNSFAMHTSTKKNQADVSLATPPFLVELFELRCVSCLIKPHAHALSGRKTVASLETIHRIVVEGFRRKSRMISTTSDGSSRDSSFHSLVSTLSATHAGEHSLDETIASALAVDATRQDTLFSDFDRMNILGVDHSSGVLPGWRAVPNHGFRKVHSYPELFLLPDALDPSEEAGAMSAFVHNRIPILQWTNATTGAAILMGAACAQASCSSVQAFYRALLDLRVKPVRGQNAQGSQRLMDLKLQKLPVSKGSDAQPQIVVLGDNASTQDPQIPGVTFIDVTMASRPLITSVATIHEMARELSVLAAGLDTGSFWRDLDKIGWLTQVADLLHWSNVIADLCTETHAVVVIAMEHGCDAAMQLTSLAMLQLDTHYRQLDAFMAHIINRVWIQHGHPFAARAGLVAAKPSPRSAELSGVAGLPAPTFGLFLDCVYQMLSQFPAQFEFNAELLEAIFHHSYSARFGNFLCNDQAYRDRLGIDMDDLFAFVMDAHAKTPQYANLMYSACNAHVLRTNAALPMMQLWRQVYMPTPVLATNEQAGKGSCPDHVWQAAHEHAKSWDQAPEGHYVGLWNVLRDLATARGVDWAVIWAQRQPATPSAPPTPDWRLKGSMRGLNGRLLTRSTVRSKRRRHSSFAVPQIRRFFSSDSVDVEDEVIHEALVEDAPEVTNAIFYDVELEGQSGTGPPAREFAVSLVKQRLGKTFLVAGSLFVHAIIEFYPHNHSRSASFVLTHNSHVEVKDQLRRGEGAYLIIRVAPRHSLTFLFETPADRRACHEALLQCMQQSDA</sequence>
<dbReference type="GO" id="GO:0016779">
    <property type="term" value="F:nucleotidyltransferase activity"/>
    <property type="evidence" value="ECO:0007669"/>
    <property type="project" value="UniProtKB-KW"/>
</dbReference>
<feature type="region of interest" description="Disordered" evidence="10">
    <location>
        <begin position="1118"/>
        <end position="1153"/>
    </location>
</feature>
<keyword evidence="14" id="KW-1185">Reference proteome</keyword>
<dbReference type="STRING" id="81824.A9VD07"/>
<dbReference type="Pfam" id="PF02696">
    <property type="entry name" value="SelO"/>
    <property type="match status" value="1"/>
</dbReference>
<dbReference type="PROSITE" id="PS50211">
    <property type="entry name" value="DENN"/>
    <property type="match status" value="1"/>
</dbReference>
<evidence type="ECO:0000256" key="2">
    <source>
        <dbReference type="ARBA" id="ARBA00009747"/>
    </source>
</evidence>
<feature type="compositionally biased region" description="Polar residues" evidence="10">
    <location>
        <begin position="1563"/>
        <end position="1575"/>
    </location>
</feature>
<gene>
    <name evidence="13" type="ORF">MONBRDRAFT_34638</name>
</gene>
<keyword evidence="8" id="KW-0460">Magnesium</keyword>
<proteinExistence type="inferred from homology"/>
<dbReference type="EMBL" id="CH991584">
    <property type="protein sequence ID" value="EDQ84595.1"/>
    <property type="molecule type" value="Genomic_DNA"/>
</dbReference>
<evidence type="ECO:0000256" key="7">
    <source>
        <dbReference type="ARBA" id="ARBA00022840"/>
    </source>
</evidence>
<dbReference type="InterPro" id="IPR003846">
    <property type="entry name" value="SelO"/>
</dbReference>
<dbReference type="eggNOG" id="KOG4471">
    <property type="taxonomic scope" value="Eukaryota"/>
</dbReference>